<feature type="domain" description="GmrSD restriction endonucleases N-terminal" evidence="2">
    <location>
        <begin position="15"/>
        <end position="261"/>
    </location>
</feature>
<evidence type="ECO:0000259" key="2">
    <source>
        <dbReference type="Pfam" id="PF03235"/>
    </source>
</evidence>
<feature type="compositionally biased region" description="Basic residues" evidence="1">
    <location>
        <begin position="616"/>
        <end position="639"/>
    </location>
</feature>
<dbReference type="PANTHER" id="PTHR37292">
    <property type="entry name" value="VNG6097C"/>
    <property type="match status" value="1"/>
</dbReference>
<feature type="region of interest" description="Disordered" evidence="1">
    <location>
        <begin position="611"/>
        <end position="645"/>
    </location>
</feature>
<evidence type="ECO:0000313" key="3">
    <source>
        <dbReference type="EMBL" id="MPL84707.1"/>
    </source>
</evidence>
<organism evidence="3">
    <name type="scientific">bioreactor metagenome</name>
    <dbReference type="NCBI Taxonomy" id="1076179"/>
    <lineage>
        <taxon>unclassified sequences</taxon>
        <taxon>metagenomes</taxon>
        <taxon>ecological metagenomes</taxon>
    </lineage>
</organism>
<comment type="caution">
    <text evidence="3">The sequence shown here is derived from an EMBL/GenBank/DDBJ whole genome shotgun (WGS) entry which is preliminary data.</text>
</comment>
<proteinExistence type="predicted"/>
<protein>
    <recommendedName>
        <fullName evidence="2">GmrSD restriction endonucleases N-terminal domain-containing protein</fullName>
    </recommendedName>
</protein>
<dbReference type="AlphaFoldDB" id="A0A644V0G3"/>
<dbReference type="EMBL" id="VSSQ01000193">
    <property type="protein sequence ID" value="MPL84707.1"/>
    <property type="molecule type" value="Genomic_DNA"/>
</dbReference>
<name>A0A644V0G3_9ZZZZ</name>
<dbReference type="PANTHER" id="PTHR37292:SF2">
    <property type="entry name" value="DUF262 DOMAIN-CONTAINING PROTEIN"/>
    <property type="match status" value="1"/>
</dbReference>
<accession>A0A644V0G3</accession>
<dbReference type="InterPro" id="IPR004919">
    <property type="entry name" value="GmrSD_N"/>
</dbReference>
<evidence type="ECO:0000256" key="1">
    <source>
        <dbReference type="SAM" id="MobiDB-lite"/>
    </source>
</evidence>
<reference evidence="3" key="1">
    <citation type="submission" date="2019-08" db="EMBL/GenBank/DDBJ databases">
        <authorList>
            <person name="Kucharzyk K."/>
            <person name="Murdoch R.W."/>
            <person name="Higgins S."/>
            <person name="Loffler F."/>
        </authorList>
    </citation>
    <scope>NUCLEOTIDE SEQUENCE</scope>
</reference>
<dbReference type="Pfam" id="PF03235">
    <property type="entry name" value="GmrSD_N"/>
    <property type="match status" value="1"/>
</dbReference>
<gene>
    <name evidence="3" type="ORF">SDC9_30672</name>
</gene>
<sequence length="645" mass="72868">MGKQAAFKTNPVSLEELLRQCGNGKIQLPDFQRSWVWDEERIKGLIASISQAFPVGALMTLEVKPGAADTFARRPIQGADAAVGDDAPDQLLLDGLQRMTSLYQTCLRREVVQTVTPRLKLVKRWFYIDIRKAMNPAEDRENASVSVPEDRRIKSDFDRKIDLDLSTPELEYQNLMFPLNQVFDWDEWQDGFNEYWLENDPETRKLFKPFKDEVLQNFKAYQLPVIALSPDTSHEAVCLVFEKVNTGGKPLDAFELVTAMYAARGHRLRDDWLGADGQPGLQTRLQLFGRAAEQKFGVLEKVAATDVLQAIALLHGVETRAAEIAAGRKESELSAVRATRQSLLDLPLEAYLKHRAAVEEGFKTAAKFLRQNHIYRVIDLPYQGQLVPFAAILAIIGPRFDHAAVKDQLARWFWCGIFGELYGSAIESRFAKDVLEVPAWLDGGPEPSTITDGRFRPERLRTLRTRLSAAYKGIHALLMAEGARDLRSGQHFKDTVFFDEYVDIHHIFPQDWCKKQKIEPKVFDTVVNKTPLSYKTNRILGGVAPSVYLERLETGGKDNPPIAREALDDYLASHGLDTSLLRADDFEGFMADRETRLLAMISKATGRCDRQGRFRAGGRRGRSPGRRRLRCSKPGHRGGRLNESV</sequence>